<dbReference type="PROSITE" id="PS50297">
    <property type="entry name" value="ANK_REP_REGION"/>
    <property type="match status" value="3"/>
</dbReference>
<keyword evidence="1" id="KW-0677">Repeat</keyword>
<sequence>MDNRDVGAVVQVAAGLQRRLNQLTSTWTNAPVELHRLQETVSRAYTILQSILQSILEPSMELDSNRRPVHEKLSSHLAMAKQLLDDIVDILDFVQPNSLQESVEISKRWRQRQEKAGYLRLRLGDCVRHILTQLSFLNVAVSTRSYHIRDNIMSLKDKYAYSEDTTPGRANDPSEMTMAEDVIEKEFDSKFRHVNFTEMLRRPDVAHVNMAQREAHEKHLVPDEGPVRLDIEEHKFLHTSYQEPKSPDNLRKARVHAASGQTTPRHAHNEKQFQHLEDVFQMISPFGSQEEERVAPGYGLEMIRSTSPERRLRSKRHFRSGGERSRVEHLAPALRPLRLQDGCPPSCPCVCHSQARTGRGALSAFKTAFGAFTFIFNTRSSSVFCNVSTCVSRKSQYLQITYSFPAWLFHAAMSATVKDWTMGSPELLLRVHRRIDASMMSTYTSIFGYVTRGDVDNVKRILSRREASVYDVAGVAGVSLLYHALRLRQMDVVELLLCEGADVFQLDDAGLGPYHEAIQVMYTSASTAFQERLQAVLPMDQILEAAQLTNLHKIAMRIQWSSVADHVASNGSDDVNVGDSNNQTPLYYATAQGNASVVQALLEAGASPDGVPQGWSSSPPGAVLSWTPLSVAARNSHLDVVQLLLRAGAQANLRSKHNRTALHECSPVRGDPSMQNAFLEIAACLLSHGADLNVLDSYDNTVLDTTCIRDHARVAAFFIEQGIDTTHRDWEGSNALDNCICFDSLECAALLLGLGRTRSGVANVDDNGSSTLHYVATNGSAEMMDLLTESGIRGLDATLKDNQGRTALDVFNGRSGVTDDLREVFMRCLHSMSTPETVSPESQDRDSEPESLEFFDADEF</sequence>
<dbReference type="InterPro" id="IPR002110">
    <property type="entry name" value="Ankyrin_rpt"/>
</dbReference>
<evidence type="ECO:0000313" key="5">
    <source>
        <dbReference type="EMBL" id="KAJ4393076.1"/>
    </source>
</evidence>
<dbReference type="Pfam" id="PF00023">
    <property type="entry name" value="Ank"/>
    <property type="match status" value="3"/>
</dbReference>
<feature type="compositionally biased region" description="Acidic residues" evidence="4">
    <location>
        <begin position="849"/>
        <end position="860"/>
    </location>
</feature>
<dbReference type="PANTHER" id="PTHR24198:SF165">
    <property type="entry name" value="ANKYRIN REPEAT-CONTAINING PROTEIN-RELATED"/>
    <property type="match status" value="1"/>
</dbReference>
<feature type="repeat" description="ANK" evidence="3">
    <location>
        <begin position="624"/>
        <end position="656"/>
    </location>
</feature>
<dbReference type="SUPFAM" id="SSF48403">
    <property type="entry name" value="Ankyrin repeat"/>
    <property type="match status" value="1"/>
</dbReference>
<dbReference type="AlphaFoldDB" id="A0A9W8YWF5"/>
<comment type="caution">
    <text evidence="5">The sequence shown here is derived from an EMBL/GenBank/DDBJ whole genome shotgun (WGS) entry which is preliminary data.</text>
</comment>
<feature type="compositionally biased region" description="Polar residues" evidence="4">
    <location>
        <begin position="832"/>
        <end position="841"/>
    </location>
</feature>
<dbReference type="SMART" id="SM00248">
    <property type="entry name" value="ANK"/>
    <property type="match status" value="7"/>
</dbReference>
<feature type="region of interest" description="Disordered" evidence="4">
    <location>
        <begin position="832"/>
        <end position="860"/>
    </location>
</feature>
<dbReference type="Proteomes" id="UP001140453">
    <property type="component" value="Unassembled WGS sequence"/>
</dbReference>
<protein>
    <recommendedName>
        <fullName evidence="7">Ankyrin</fullName>
    </recommendedName>
</protein>
<evidence type="ECO:0000256" key="1">
    <source>
        <dbReference type="ARBA" id="ARBA00022737"/>
    </source>
</evidence>
<dbReference type="InterPro" id="IPR036770">
    <property type="entry name" value="Ankyrin_rpt-contain_sf"/>
</dbReference>
<name>A0A9W8YWF5_9PEZI</name>
<dbReference type="OrthoDB" id="4772757at2759"/>
<dbReference type="PANTHER" id="PTHR24198">
    <property type="entry name" value="ANKYRIN REPEAT AND PROTEIN KINASE DOMAIN-CONTAINING PROTEIN"/>
    <property type="match status" value="1"/>
</dbReference>
<gene>
    <name evidence="5" type="ORF">N0V93_002283</name>
</gene>
<feature type="repeat" description="ANK" evidence="3">
    <location>
        <begin position="476"/>
        <end position="508"/>
    </location>
</feature>
<dbReference type="EMBL" id="JAPEVB010000002">
    <property type="protein sequence ID" value="KAJ4393076.1"/>
    <property type="molecule type" value="Genomic_DNA"/>
</dbReference>
<evidence type="ECO:0008006" key="7">
    <source>
        <dbReference type="Google" id="ProtNLM"/>
    </source>
</evidence>
<dbReference type="PROSITE" id="PS50088">
    <property type="entry name" value="ANK_REPEAT"/>
    <property type="match status" value="4"/>
</dbReference>
<reference evidence="5" key="1">
    <citation type="submission" date="2022-10" db="EMBL/GenBank/DDBJ databases">
        <title>Tapping the CABI collections for fungal endophytes: first genome assemblies for Collariella, Neodidymelliopsis, Ascochyta clinopodiicola, Didymella pomorum, Didymosphaeria variabile, Neocosmospora piperis and Neocucurbitaria cava.</title>
        <authorList>
            <person name="Hill R."/>
        </authorList>
    </citation>
    <scope>NUCLEOTIDE SEQUENCE</scope>
    <source>
        <strain evidence="5">IMI 355082</strain>
    </source>
</reference>
<keyword evidence="6" id="KW-1185">Reference proteome</keyword>
<evidence type="ECO:0000256" key="2">
    <source>
        <dbReference type="ARBA" id="ARBA00023043"/>
    </source>
</evidence>
<dbReference type="Gene3D" id="1.25.40.20">
    <property type="entry name" value="Ankyrin repeat-containing domain"/>
    <property type="match status" value="1"/>
</dbReference>
<evidence type="ECO:0000256" key="3">
    <source>
        <dbReference type="PROSITE-ProRule" id="PRU00023"/>
    </source>
</evidence>
<proteinExistence type="predicted"/>
<evidence type="ECO:0000313" key="6">
    <source>
        <dbReference type="Proteomes" id="UP001140453"/>
    </source>
</evidence>
<keyword evidence="2 3" id="KW-0040">ANK repeat</keyword>
<organism evidence="5 6">
    <name type="scientific">Gnomoniopsis smithogilvyi</name>
    <dbReference type="NCBI Taxonomy" id="1191159"/>
    <lineage>
        <taxon>Eukaryota</taxon>
        <taxon>Fungi</taxon>
        <taxon>Dikarya</taxon>
        <taxon>Ascomycota</taxon>
        <taxon>Pezizomycotina</taxon>
        <taxon>Sordariomycetes</taxon>
        <taxon>Sordariomycetidae</taxon>
        <taxon>Diaporthales</taxon>
        <taxon>Gnomoniaceae</taxon>
        <taxon>Gnomoniopsis</taxon>
    </lineage>
</organism>
<accession>A0A9W8YWF5</accession>
<feature type="repeat" description="ANK" evidence="3">
    <location>
        <begin position="767"/>
        <end position="791"/>
    </location>
</feature>
<evidence type="ECO:0000256" key="4">
    <source>
        <dbReference type="SAM" id="MobiDB-lite"/>
    </source>
</evidence>
<feature type="repeat" description="ANK" evidence="3">
    <location>
        <begin position="581"/>
        <end position="613"/>
    </location>
</feature>